<accession>A0A1X1ETK4</accession>
<evidence type="ECO:0000313" key="1">
    <source>
        <dbReference type="EMBL" id="ORM93336.1"/>
    </source>
</evidence>
<dbReference type="SUPFAM" id="SSF52540">
    <property type="entry name" value="P-loop containing nucleoside triphosphate hydrolases"/>
    <property type="match status" value="1"/>
</dbReference>
<dbReference type="AlphaFoldDB" id="A0A1X1ETK4"/>
<sequence length="688" mass="76793">MSLITHTLENLTKALRTALRVSIECNERSENTHKILNVLRQVELTLMLHQQPIYAIAGTQGAGKTTLAKSLLGIDDSWLEANPGRGEQIPLFIEQRHDVQGDYPQFIYVCAHHKTGEIFDSQPRSGDELKQMLRDWSQMVNQEIEGGKILYPKLIINKSDSFIDEEMVWALLPGYEISNSQNHRWQGMMRHVMVNARGVLLVTDPTLMANTNQSLLVNDLRSVFADRSPVIVVTKTESLNDAEKAEVKASAAALFHETSSPVVAAGVDNQAQWIGELRTAFAEGIHNSAASEAAAIERLMTLVNDDVADIIDNLNLLYAEQDSGEERTVAILEAFDKAAERYEQQLRKAIKRETDGHRQKATESCQRRYQEEEEGPVNNLKGLGRRLMFQGAEIDRERKNRVLDAWQTRFEQQSLADHNMVALETLNRRELRHYGLSQETLSPQRLTSPAATMGYLSVAEEDNFSSLAPLRHLLGSAATRDAPPQLDQLSTVLKVLPAMTMEYARGWVAINQAMPAASELTSELRPQQILDAIFSAQSSIHPVKTALMAFIGADAADGTLDGEVGTPQNEDSGVFTPVAIAGKAMLVGAAVYALYQVAGVVSESDKAQAWYIERMMKELAQYNENVIIERYQDTMGDLRQLIEINLNRLFGVQDVLTQKSYLWLAIQGLTTVQKEARQYEASIKQYLA</sequence>
<gene>
    <name evidence="1" type="ORF">HA50_08240</name>
</gene>
<evidence type="ECO:0000313" key="2">
    <source>
        <dbReference type="Proteomes" id="UP000193749"/>
    </source>
</evidence>
<dbReference type="STRING" id="55209.HA50_08240"/>
<reference evidence="1 2" key="1">
    <citation type="journal article" date="2017" name="Antonie Van Leeuwenhoek">
        <title>Phylogenomic resolution of the bacterial genus Pantoea and its relationship with Erwinia and Tatumella.</title>
        <authorList>
            <person name="Palmer M."/>
            <person name="Steenkamp E.T."/>
            <person name="Coetzee M.P."/>
            <person name="Chan W.Y."/>
            <person name="van Zyl E."/>
            <person name="De Maayer P."/>
            <person name="Coutinho T.A."/>
            <person name="Blom J."/>
            <person name="Smits T.H."/>
            <person name="Duffy B."/>
            <person name="Venter S.N."/>
        </authorList>
    </citation>
    <scope>NUCLEOTIDE SEQUENCE [LARGE SCALE GENOMIC DNA]</scope>
    <source>
        <strain evidence="1 2">LMG 2657</strain>
    </source>
</reference>
<name>A0A1X1ETK4_PANCY</name>
<dbReference type="Gene3D" id="3.40.50.300">
    <property type="entry name" value="P-loop containing nucleotide triphosphate hydrolases"/>
    <property type="match status" value="1"/>
</dbReference>
<proteinExistence type="predicted"/>
<organism evidence="1 2">
    <name type="scientific">Pantoea cypripedii</name>
    <name type="common">Pectobacterium cypripedii</name>
    <name type="synonym">Erwinia cypripedii</name>
    <dbReference type="NCBI Taxonomy" id="55209"/>
    <lineage>
        <taxon>Bacteria</taxon>
        <taxon>Pseudomonadati</taxon>
        <taxon>Pseudomonadota</taxon>
        <taxon>Gammaproteobacteria</taxon>
        <taxon>Enterobacterales</taxon>
        <taxon>Erwiniaceae</taxon>
        <taxon>Pantoea</taxon>
    </lineage>
</organism>
<dbReference type="Proteomes" id="UP000193749">
    <property type="component" value="Unassembled WGS sequence"/>
</dbReference>
<dbReference type="OrthoDB" id="6635951at2"/>
<comment type="caution">
    <text evidence="1">The sequence shown here is derived from an EMBL/GenBank/DDBJ whole genome shotgun (WGS) entry which is preliminary data.</text>
</comment>
<protein>
    <submittedName>
        <fullName evidence="1">Uncharacterized protein</fullName>
    </submittedName>
</protein>
<dbReference type="InterPro" id="IPR027417">
    <property type="entry name" value="P-loop_NTPase"/>
</dbReference>
<dbReference type="EMBL" id="MLJI01000001">
    <property type="protein sequence ID" value="ORM93336.1"/>
    <property type="molecule type" value="Genomic_DNA"/>
</dbReference>
<keyword evidence="2" id="KW-1185">Reference proteome</keyword>
<dbReference type="RefSeq" id="WP_084873987.1">
    <property type="nucleotide sequence ID" value="NZ_JAGGMY010000001.1"/>
</dbReference>